<protein>
    <submittedName>
        <fullName evidence="1">Uncharacterized protein</fullName>
    </submittedName>
</protein>
<dbReference type="EMBL" id="KM044272">
    <property type="protein sequence ID" value="AIF71822.1"/>
    <property type="molecule type" value="Genomic_DNA"/>
</dbReference>
<name>A0A0B4N1W9_9CAUD</name>
<reference evidence="1 2" key="1">
    <citation type="journal article" date="2014" name="PLoS ONE">
        <title>Genomic, Proteomic, Morphological, and Phylogenetic Analyses of vB_EcoP_SU10, a Podoviridae Phage with C3 Morphology.</title>
        <authorList>
            <person name="Mirzaei M.K."/>
            <person name="Eriksson H."/>
            <person name="Kasuga K."/>
            <person name="Haggard-Ljungquist E."/>
            <person name="Nilsson A.S."/>
        </authorList>
    </citation>
    <scope>NUCLEOTIDE SEQUENCE [LARGE SCALE GENOMIC DNA]</scope>
</reference>
<gene>
    <name evidence="1" type="ORF">SU10_070</name>
</gene>
<dbReference type="OrthoDB" id="21932at10239"/>
<evidence type="ECO:0000313" key="2">
    <source>
        <dbReference type="Proteomes" id="UP000031602"/>
    </source>
</evidence>
<dbReference type="Proteomes" id="UP000031602">
    <property type="component" value="Segment"/>
</dbReference>
<keyword evidence="2" id="KW-1185">Reference proteome</keyword>
<sequence length="69" mass="8102">MRPITMRQFWLAKIKWASGGMTMTALPTRQQARDFKKSMFNMDMIKSISIHKAREYSSGRVYISGKVHY</sequence>
<evidence type="ECO:0000313" key="1">
    <source>
        <dbReference type="EMBL" id="AIF71822.1"/>
    </source>
</evidence>
<organism evidence="1 2">
    <name type="scientific">Escherichia phage vB_EcoP_SU10</name>
    <dbReference type="NCBI Taxonomy" id="1519788"/>
    <lineage>
        <taxon>Viruses</taxon>
        <taxon>Duplodnaviria</taxon>
        <taxon>Heunggongvirae</taxon>
        <taxon>Uroviricota</taxon>
        <taxon>Caudoviricetes</taxon>
        <taxon>Mktvariviridae</taxon>
        <taxon>Gordonclarkvirinae</taxon>
        <taxon>Kuravirus</taxon>
        <taxon>Kuravirus CHD5UKE1</taxon>
        <taxon>Kuravirus SU10</taxon>
    </lineage>
</organism>
<proteinExistence type="predicted"/>
<accession>A0A0B4N1W9</accession>
<dbReference type="KEGG" id="vg:24725271"/>
<dbReference type="RefSeq" id="YP_009152921.1">
    <property type="nucleotide sequence ID" value="NC_027395.1"/>
</dbReference>
<dbReference type="GeneID" id="24725271"/>